<dbReference type="GO" id="GO:0004803">
    <property type="term" value="F:transposase activity"/>
    <property type="evidence" value="ECO:0007669"/>
    <property type="project" value="InterPro"/>
</dbReference>
<sequence length="96" mass="11195">MSQKRSYKSYTKEFKAEAVALVLEQGYSVPEAAKSLGINSNILYRWKDDYEQKQAGNTLTESEREELKHLQKEVKTLRMEKEILKKASAFFAKEMK</sequence>
<evidence type="ECO:0000256" key="1">
    <source>
        <dbReference type="ARBA" id="ARBA00009964"/>
    </source>
</evidence>
<dbReference type="GO" id="GO:0006313">
    <property type="term" value="P:DNA transposition"/>
    <property type="evidence" value="ECO:0007669"/>
    <property type="project" value="InterPro"/>
</dbReference>
<dbReference type="InterPro" id="IPR009057">
    <property type="entry name" value="Homeodomain-like_sf"/>
</dbReference>
<dbReference type="PANTHER" id="PTHR33215:SF13">
    <property type="entry name" value="PROTEIN DISTAL ANTENNA"/>
    <property type="match status" value="1"/>
</dbReference>
<evidence type="ECO:0000313" key="3">
    <source>
        <dbReference type="EMBL" id="NYZ65575.1"/>
    </source>
</evidence>
<keyword evidence="2" id="KW-0175">Coiled coil</keyword>
<dbReference type="InterPro" id="IPR002514">
    <property type="entry name" value="Transposase_8"/>
</dbReference>
<dbReference type="Pfam" id="PF01527">
    <property type="entry name" value="HTH_Tnp_1"/>
    <property type="match status" value="1"/>
</dbReference>
<feature type="coiled-coil region" evidence="2">
    <location>
        <begin position="60"/>
        <end position="87"/>
    </location>
</feature>
<dbReference type="AlphaFoldDB" id="A0A853I8K2"/>
<comment type="similarity">
    <text evidence="1">Belongs to the transposase 8 family.</text>
</comment>
<dbReference type="InterPro" id="IPR051839">
    <property type="entry name" value="RD_transcriptional_regulator"/>
</dbReference>
<comment type="caution">
    <text evidence="3">The sequence shown here is derived from an EMBL/GenBank/DDBJ whole genome shotgun (WGS) entry which is preliminary data.</text>
</comment>
<gene>
    <name evidence="3" type="ORF">H0A36_06090</name>
</gene>
<keyword evidence="4" id="KW-1185">Reference proteome</keyword>
<dbReference type="PANTHER" id="PTHR33215">
    <property type="entry name" value="PROTEIN DISTAL ANTENNA"/>
    <property type="match status" value="1"/>
</dbReference>
<organism evidence="3 4">
    <name type="scientific">Spartinivicinus marinus</name>
    <dbReference type="NCBI Taxonomy" id="2994442"/>
    <lineage>
        <taxon>Bacteria</taxon>
        <taxon>Pseudomonadati</taxon>
        <taxon>Pseudomonadota</taxon>
        <taxon>Gammaproteobacteria</taxon>
        <taxon>Oceanospirillales</taxon>
        <taxon>Zooshikellaceae</taxon>
        <taxon>Spartinivicinus</taxon>
    </lineage>
</organism>
<reference evidence="3 4" key="1">
    <citation type="submission" date="2020-07" db="EMBL/GenBank/DDBJ databases">
        <title>Endozoicomonas sp. nov., isolated from sediment.</title>
        <authorList>
            <person name="Gu T."/>
        </authorList>
    </citation>
    <scope>NUCLEOTIDE SEQUENCE [LARGE SCALE GENOMIC DNA]</scope>
    <source>
        <strain evidence="3 4">SM1973</strain>
    </source>
</reference>
<evidence type="ECO:0000313" key="4">
    <source>
        <dbReference type="Proteomes" id="UP000569732"/>
    </source>
</evidence>
<dbReference type="Gene3D" id="1.10.10.60">
    <property type="entry name" value="Homeodomain-like"/>
    <property type="match status" value="1"/>
</dbReference>
<accession>A0A853I8K2</accession>
<proteinExistence type="inferred from homology"/>
<name>A0A853I8K2_9GAMM</name>
<evidence type="ECO:0000256" key="2">
    <source>
        <dbReference type="SAM" id="Coils"/>
    </source>
</evidence>
<dbReference type="SUPFAM" id="SSF46689">
    <property type="entry name" value="Homeodomain-like"/>
    <property type="match status" value="1"/>
</dbReference>
<dbReference type="Proteomes" id="UP000569732">
    <property type="component" value="Unassembled WGS sequence"/>
</dbReference>
<protein>
    <submittedName>
        <fullName evidence="3">Transposase</fullName>
    </submittedName>
</protein>
<dbReference type="GO" id="GO:0003677">
    <property type="term" value="F:DNA binding"/>
    <property type="evidence" value="ECO:0007669"/>
    <property type="project" value="InterPro"/>
</dbReference>
<dbReference type="EMBL" id="JACCKB010000005">
    <property type="protein sequence ID" value="NYZ65575.1"/>
    <property type="molecule type" value="Genomic_DNA"/>
</dbReference>